<evidence type="ECO:0000256" key="2">
    <source>
        <dbReference type="PROSITE-ProRule" id="PRU00497"/>
    </source>
</evidence>
<dbReference type="PROSITE" id="PS00233">
    <property type="entry name" value="CHIT_BIND_RR_1"/>
    <property type="match status" value="1"/>
</dbReference>
<dbReference type="PRINTS" id="PR00947">
    <property type="entry name" value="CUTICLE"/>
</dbReference>
<feature type="chain" id="PRO_5008402809" evidence="4">
    <location>
        <begin position="20"/>
        <end position="193"/>
    </location>
</feature>
<evidence type="ECO:0000313" key="5">
    <source>
        <dbReference type="EnsemblMetazoa" id="GPAI012324-PA"/>
    </source>
</evidence>
<dbReference type="InterPro" id="IPR000618">
    <property type="entry name" value="Insect_cuticle"/>
</dbReference>
<accession>A0A1A9ZEM2</accession>
<name>A0A1A9ZEM2_GLOPL</name>
<dbReference type="AlphaFoldDB" id="A0A1A9ZEM2"/>
<dbReference type="GO" id="GO:0008010">
    <property type="term" value="F:structural constituent of chitin-based larval cuticle"/>
    <property type="evidence" value="ECO:0007669"/>
    <property type="project" value="TreeGrafter"/>
</dbReference>
<evidence type="ECO:0000256" key="3">
    <source>
        <dbReference type="SAM" id="MobiDB-lite"/>
    </source>
</evidence>
<keyword evidence="1 2" id="KW-0193">Cuticle</keyword>
<dbReference type="GO" id="GO:0062129">
    <property type="term" value="C:chitin-based extracellular matrix"/>
    <property type="evidence" value="ECO:0007669"/>
    <property type="project" value="TreeGrafter"/>
</dbReference>
<sequence length="193" mass="20787">MKFLISVAVVIFSSNMISARGPSTSYLPPSYAVSKSPSHFQSADTGSISLHQQYAASSVSHGSAYFGQRNTPSIQIPIIRNDYNSDGAGNYNFGFETGNGIKRDENGEFHIIGPDGSLNVHGSYSYTGDDGRVYSVNYKADSNGFHAVGAHLPTPPPTSSRAGLQAYGQHGLEPDNNYLLPKRTSGYDYSKLH</sequence>
<reference evidence="5" key="2">
    <citation type="submission" date="2020-05" db="UniProtKB">
        <authorList>
            <consortium name="EnsemblMetazoa"/>
        </authorList>
    </citation>
    <scope>IDENTIFICATION</scope>
    <source>
        <strain evidence="5">IAEA</strain>
    </source>
</reference>
<dbReference type="InterPro" id="IPR031311">
    <property type="entry name" value="CHIT_BIND_RR_consensus"/>
</dbReference>
<feature type="region of interest" description="Disordered" evidence="3">
    <location>
        <begin position="150"/>
        <end position="179"/>
    </location>
</feature>
<organism evidence="5 6">
    <name type="scientific">Glossina pallidipes</name>
    <name type="common">Tsetse fly</name>
    <dbReference type="NCBI Taxonomy" id="7398"/>
    <lineage>
        <taxon>Eukaryota</taxon>
        <taxon>Metazoa</taxon>
        <taxon>Ecdysozoa</taxon>
        <taxon>Arthropoda</taxon>
        <taxon>Hexapoda</taxon>
        <taxon>Insecta</taxon>
        <taxon>Pterygota</taxon>
        <taxon>Neoptera</taxon>
        <taxon>Endopterygota</taxon>
        <taxon>Diptera</taxon>
        <taxon>Brachycera</taxon>
        <taxon>Muscomorpha</taxon>
        <taxon>Hippoboscoidea</taxon>
        <taxon>Glossinidae</taxon>
        <taxon>Glossina</taxon>
    </lineage>
</organism>
<evidence type="ECO:0000256" key="1">
    <source>
        <dbReference type="ARBA" id="ARBA00022460"/>
    </source>
</evidence>
<dbReference type="VEuPathDB" id="VectorBase:GPAI012324"/>
<feature type="signal peptide" evidence="4">
    <location>
        <begin position="1"/>
        <end position="19"/>
    </location>
</feature>
<evidence type="ECO:0000256" key="4">
    <source>
        <dbReference type="SAM" id="SignalP"/>
    </source>
</evidence>
<proteinExistence type="predicted"/>
<keyword evidence="6" id="KW-1185">Reference proteome</keyword>
<reference evidence="6" key="1">
    <citation type="submission" date="2014-03" db="EMBL/GenBank/DDBJ databases">
        <authorList>
            <person name="Aksoy S."/>
            <person name="Warren W."/>
            <person name="Wilson R.K."/>
        </authorList>
    </citation>
    <scope>NUCLEOTIDE SEQUENCE [LARGE SCALE GENOMIC DNA]</scope>
    <source>
        <strain evidence="6">IAEA</strain>
    </source>
</reference>
<evidence type="ECO:0000313" key="6">
    <source>
        <dbReference type="Proteomes" id="UP000092445"/>
    </source>
</evidence>
<dbReference type="STRING" id="7398.A0A1A9ZEM2"/>
<dbReference type="InterPro" id="IPR050468">
    <property type="entry name" value="Cuticle_Struct_Prot"/>
</dbReference>
<dbReference type="Pfam" id="PF00379">
    <property type="entry name" value="Chitin_bind_4"/>
    <property type="match status" value="1"/>
</dbReference>
<dbReference type="Proteomes" id="UP000092445">
    <property type="component" value="Unassembled WGS sequence"/>
</dbReference>
<dbReference type="EnsemblMetazoa" id="GPAI012324-RA">
    <property type="protein sequence ID" value="GPAI012324-PA"/>
    <property type="gene ID" value="GPAI012324"/>
</dbReference>
<dbReference type="PANTHER" id="PTHR10380:SF218">
    <property type="entry name" value="ADULT CUTICLE PROTEIN 65AA-RELATED"/>
    <property type="match status" value="1"/>
</dbReference>
<dbReference type="PANTHER" id="PTHR10380">
    <property type="entry name" value="CUTICLE PROTEIN"/>
    <property type="match status" value="1"/>
</dbReference>
<keyword evidence="4" id="KW-0732">Signal</keyword>
<dbReference type="PROSITE" id="PS51155">
    <property type="entry name" value="CHIT_BIND_RR_2"/>
    <property type="match status" value="1"/>
</dbReference>
<protein>
    <submittedName>
        <fullName evidence="5">Uncharacterized protein</fullName>
    </submittedName>
</protein>